<dbReference type="EMBL" id="SMKE01000073">
    <property type="protein sequence ID" value="TDC00989.1"/>
    <property type="molecule type" value="Genomic_DNA"/>
</dbReference>
<proteinExistence type="predicted"/>
<accession>A0ABY2DKR5</accession>
<evidence type="ECO:0000313" key="2">
    <source>
        <dbReference type="Proteomes" id="UP000295626"/>
    </source>
</evidence>
<organism evidence="1 2">
    <name type="scientific">Micromonospora fluostatini</name>
    <dbReference type="NCBI Taxonomy" id="1629071"/>
    <lineage>
        <taxon>Bacteria</taxon>
        <taxon>Bacillati</taxon>
        <taxon>Actinomycetota</taxon>
        <taxon>Actinomycetes</taxon>
        <taxon>Micromonosporales</taxon>
        <taxon>Micromonosporaceae</taxon>
        <taxon>Micromonospora</taxon>
    </lineage>
</organism>
<dbReference type="Proteomes" id="UP000295626">
    <property type="component" value="Unassembled WGS sequence"/>
</dbReference>
<evidence type="ECO:0000313" key="1">
    <source>
        <dbReference type="EMBL" id="TDC00989.1"/>
    </source>
</evidence>
<reference evidence="1 2" key="1">
    <citation type="submission" date="2019-02" db="EMBL/GenBank/DDBJ databases">
        <title>Draft genome sequences of novel Actinobacteria.</title>
        <authorList>
            <person name="Sahin N."/>
            <person name="Ay H."/>
            <person name="Saygin H."/>
        </authorList>
    </citation>
    <scope>NUCLEOTIDE SEQUENCE [LARGE SCALE GENOMIC DNA]</scope>
    <source>
        <strain evidence="1 2">JCM 30529</strain>
    </source>
</reference>
<name>A0ABY2DKR5_9ACTN</name>
<sequence length="115" mass="12871">MTVDHDNTDAAFHSYPDGAVVARVPIEALGYEPFDAFVEYAGGYVDDSTAVVTVAGETEDEEEWFERYLVDPHTGEIRRRLDAPSADRYDFEPLGDGSWLSTTDDGRLRRHTLEG</sequence>
<protein>
    <submittedName>
        <fullName evidence="1">Uncharacterized protein</fullName>
    </submittedName>
</protein>
<gene>
    <name evidence="1" type="ORF">E1091_03760</name>
</gene>
<comment type="caution">
    <text evidence="1">The sequence shown here is derived from an EMBL/GenBank/DDBJ whole genome shotgun (WGS) entry which is preliminary data.</text>
</comment>
<keyword evidence="2" id="KW-1185">Reference proteome</keyword>